<proteinExistence type="predicted"/>
<sequence length="67" mass="7467">MRSRPRWPAIAVIDQPWARSRHASKYSAMVSIPNPHVQGVPDTPPPNSLGFFAGTRPYINDLKIGIE</sequence>
<dbReference type="Proteomes" id="UP001501752">
    <property type="component" value="Unassembled WGS sequence"/>
</dbReference>
<reference evidence="2" key="1">
    <citation type="journal article" date="2019" name="Int. J. Syst. Evol. Microbiol.">
        <title>The Global Catalogue of Microorganisms (GCM) 10K type strain sequencing project: providing services to taxonomists for standard genome sequencing and annotation.</title>
        <authorList>
            <consortium name="The Broad Institute Genomics Platform"/>
            <consortium name="The Broad Institute Genome Sequencing Center for Infectious Disease"/>
            <person name="Wu L."/>
            <person name="Ma J."/>
        </authorList>
    </citation>
    <scope>NUCLEOTIDE SEQUENCE [LARGE SCALE GENOMIC DNA]</scope>
    <source>
        <strain evidence="2">JCM 13006</strain>
    </source>
</reference>
<name>A0ABP9DPZ7_9ACTN</name>
<dbReference type="EMBL" id="BAABIS010000001">
    <property type="protein sequence ID" value="GAA4854621.1"/>
    <property type="molecule type" value="Genomic_DNA"/>
</dbReference>
<organism evidence="1 2">
    <name type="scientific">Kitasatospora terrestris</name>
    <dbReference type="NCBI Taxonomy" id="258051"/>
    <lineage>
        <taxon>Bacteria</taxon>
        <taxon>Bacillati</taxon>
        <taxon>Actinomycetota</taxon>
        <taxon>Actinomycetes</taxon>
        <taxon>Kitasatosporales</taxon>
        <taxon>Streptomycetaceae</taxon>
        <taxon>Kitasatospora</taxon>
    </lineage>
</organism>
<evidence type="ECO:0000313" key="1">
    <source>
        <dbReference type="EMBL" id="GAA4854621.1"/>
    </source>
</evidence>
<keyword evidence="2" id="KW-1185">Reference proteome</keyword>
<protein>
    <submittedName>
        <fullName evidence="1">Uncharacterized protein</fullName>
    </submittedName>
</protein>
<comment type="caution">
    <text evidence="1">The sequence shown here is derived from an EMBL/GenBank/DDBJ whole genome shotgun (WGS) entry which is preliminary data.</text>
</comment>
<gene>
    <name evidence="1" type="ORF">GCM10023235_35060</name>
</gene>
<evidence type="ECO:0000313" key="2">
    <source>
        <dbReference type="Proteomes" id="UP001501752"/>
    </source>
</evidence>
<accession>A0ABP9DPZ7</accession>